<sequence length="155" mass="17869">MLLATARTRLQQQHDDALVVRPGSIEGVWVPPDEESRVTIRRDGSGRFFGHISWLKDTSRAGQLDFRNPRRELRDRKLLGLPILVDFREDAGRRGRAKSLESGKIYDPARGWSVRGKLLLNEETDELRVEGWVGLGPLRVSRSYTWSRFKRTTKD</sequence>
<dbReference type="Pfam" id="PF09917">
    <property type="entry name" value="DUF2147"/>
    <property type="match status" value="1"/>
</dbReference>
<evidence type="ECO:0000313" key="2">
    <source>
        <dbReference type="EMBL" id="QDZ18682.1"/>
    </source>
</evidence>
<accession>A0A5B8MH48</accession>
<gene>
    <name evidence="2" type="ORF">A3770_02p12000</name>
</gene>
<evidence type="ECO:0000259" key="1">
    <source>
        <dbReference type="Pfam" id="PF09917"/>
    </source>
</evidence>
<dbReference type="EMBL" id="CP031035">
    <property type="protein sequence ID" value="QDZ18682.1"/>
    <property type="molecule type" value="Genomic_DNA"/>
</dbReference>
<evidence type="ECO:0000313" key="3">
    <source>
        <dbReference type="Proteomes" id="UP000316726"/>
    </source>
</evidence>
<name>A0A5B8MH48_9CHLO</name>
<dbReference type="PANTHER" id="PTHR36919:SF2">
    <property type="entry name" value="BLL6627 PROTEIN"/>
    <property type="match status" value="1"/>
</dbReference>
<dbReference type="AlphaFoldDB" id="A0A5B8MH48"/>
<keyword evidence="3" id="KW-1185">Reference proteome</keyword>
<dbReference type="Proteomes" id="UP000316726">
    <property type="component" value="Chromosome 2"/>
</dbReference>
<dbReference type="InterPro" id="IPR019223">
    <property type="entry name" value="DUF2147"/>
</dbReference>
<dbReference type="PANTHER" id="PTHR36919">
    <property type="entry name" value="BLR1215 PROTEIN"/>
    <property type="match status" value="1"/>
</dbReference>
<dbReference type="Gene3D" id="2.40.128.520">
    <property type="match status" value="1"/>
</dbReference>
<organism evidence="2 3">
    <name type="scientific">Chloropicon primus</name>
    <dbReference type="NCBI Taxonomy" id="1764295"/>
    <lineage>
        <taxon>Eukaryota</taxon>
        <taxon>Viridiplantae</taxon>
        <taxon>Chlorophyta</taxon>
        <taxon>Chloropicophyceae</taxon>
        <taxon>Chloropicales</taxon>
        <taxon>Chloropicaceae</taxon>
        <taxon>Chloropicon</taxon>
    </lineage>
</organism>
<feature type="domain" description="DUF2147" evidence="1">
    <location>
        <begin position="27"/>
        <end position="148"/>
    </location>
</feature>
<protein>
    <recommendedName>
        <fullName evidence="1">DUF2147 domain-containing protein</fullName>
    </recommendedName>
</protein>
<proteinExistence type="predicted"/>
<reference evidence="2 3" key="1">
    <citation type="submission" date="2018-07" db="EMBL/GenBank/DDBJ databases">
        <title>The complete nuclear genome of the prasinophyte Chloropicon primus (CCMP1205).</title>
        <authorList>
            <person name="Pombert J.-F."/>
            <person name="Otis C."/>
            <person name="Turmel M."/>
            <person name="Lemieux C."/>
        </authorList>
    </citation>
    <scope>NUCLEOTIDE SEQUENCE [LARGE SCALE GENOMIC DNA]</scope>
    <source>
        <strain evidence="2 3">CCMP1205</strain>
    </source>
</reference>